<protein>
    <submittedName>
        <fullName evidence="1">Uncharacterized protein</fullName>
    </submittedName>
</protein>
<reference evidence="1" key="1">
    <citation type="submission" date="2021-01" db="EMBL/GenBank/DDBJ databases">
        <authorList>
            <person name="Corre E."/>
            <person name="Pelletier E."/>
            <person name="Niang G."/>
            <person name="Scheremetjew M."/>
            <person name="Finn R."/>
            <person name="Kale V."/>
            <person name="Holt S."/>
            <person name="Cochrane G."/>
            <person name="Meng A."/>
            <person name="Brown T."/>
            <person name="Cohen L."/>
        </authorList>
    </citation>
    <scope>NUCLEOTIDE SEQUENCE</scope>
    <source>
        <strain evidence="1">S3</strain>
    </source>
</reference>
<accession>A0A7S3IDN5</accession>
<dbReference type="EMBL" id="HBIH01002965">
    <property type="protein sequence ID" value="CAE0320648.1"/>
    <property type="molecule type" value="Transcribed_RNA"/>
</dbReference>
<sequence length="99" mass="11336">MTGEQSSSEMSIPPIRFSPYIVALSASEYCEDLLLRCKEAKFDDQFTQPLKKQEVLDRVIEKVLVRKNCLLMCDTIDPFQDLAESISEEDAPLQRLSHI</sequence>
<gene>
    <name evidence="1" type="ORF">SINC0208_LOCUS1229</name>
    <name evidence="2" type="ORF">SINC0208_LOCUS1230</name>
</gene>
<organism evidence="1">
    <name type="scientific">Strombidium inclinatum</name>
    <dbReference type="NCBI Taxonomy" id="197538"/>
    <lineage>
        <taxon>Eukaryota</taxon>
        <taxon>Sar</taxon>
        <taxon>Alveolata</taxon>
        <taxon>Ciliophora</taxon>
        <taxon>Intramacronucleata</taxon>
        <taxon>Spirotrichea</taxon>
        <taxon>Oligotrichia</taxon>
        <taxon>Strombidiidae</taxon>
        <taxon>Strombidium</taxon>
    </lineage>
</organism>
<proteinExistence type="predicted"/>
<name>A0A7S3IDN5_9SPIT</name>
<evidence type="ECO:0000313" key="1">
    <source>
        <dbReference type="EMBL" id="CAE0320648.1"/>
    </source>
</evidence>
<evidence type="ECO:0000313" key="2">
    <source>
        <dbReference type="EMBL" id="CAE0320649.1"/>
    </source>
</evidence>
<dbReference type="AlphaFoldDB" id="A0A7S3IDN5"/>
<dbReference type="EMBL" id="HBIH01002966">
    <property type="protein sequence ID" value="CAE0320649.1"/>
    <property type="molecule type" value="Transcribed_RNA"/>
</dbReference>